<evidence type="ECO:0000256" key="6">
    <source>
        <dbReference type="ARBA" id="ARBA00022989"/>
    </source>
</evidence>
<evidence type="ECO:0000313" key="9">
    <source>
        <dbReference type="EMBL" id="PKA52574.1"/>
    </source>
</evidence>
<keyword evidence="5 8" id="KW-0812">Transmembrane</keyword>
<feature type="transmembrane region" description="Helical" evidence="8">
    <location>
        <begin position="199"/>
        <end position="217"/>
    </location>
</feature>
<evidence type="ECO:0000256" key="7">
    <source>
        <dbReference type="ARBA" id="ARBA00023136"/>
    </source>
</evidence>
<evidence type="ECO:0000256" key="2">
    <source>
        <dbReference type="ARBA" id="ARBA00004119"/>
    </source>
</evidence>
<dbReference type="Gene3D" id="1.20.1530.20">
    <property type="match status" value="1"/>
</dbReference>
<keyword evidence="7 8" id="KW-0472">Membrane</keyword>
<comment type="subcellular location">
    <subcellularLocation>
        <location evidence="3">Membrane</location>
        <topology evidence="3">Multi-pass membrane protein</topology>
    </subcellularLocation>
    <subcellularLocation>
        <location evidence="2">Plastid</location>
        <location evidence="2">Chloroplast envelope</location>
    </subcellularLocation>
</comment>
<gene>
    <name evidence="9" type="primary">BASS1</name>
    <name evidence="9" type="ORF">AXF42_Ash001555</name>
</gene>
<feature type="transmembrane region" description="Helical" evidence="8">
    <location>
        <begin position="291"/>
        <end position="316"/>
    </location>
</feature>
<feature type="transmembrane region" description="Helical" evidence="8">
    <location>
        <begin position="143"/>
        <end position="162"/>
    </location>
</feature>
<dbReference type="AlphaFoldDB" id="A0A2I0AAK5"/>
<evidence type="ECO:0000256" key="8">
    <source>
        <dbReference type="SAM" id="Phobius"/>
    </source>
</evidence>
<dbReference type="InterPro" id="IPR038770">
    <property type="entry name" value="Na+/solute_symporter_sf"/>
</dbReference>
<evidence type="ECO:0000256" key="4">
    <source>
        <dbReference type="ARBA" id="ARBA00006528"/>
    </source>
</evidence>
<organism evidence="9 10">
    <name type="scientific">Apostasia shenzhenica</name>
    <dbReference type="NCBI Taxonomy" id="1088818"/>
    <lineage>
        <taxon>Eukaryota</taxon>
        <taxon>Viridiplantae</taxon>
        <taxon>Streptophyta</taxon>
        <taxon>Embryophyta</taxon>
        <taxon>Tracheophyta</taxon>
        <taxon>Spermatophyta</taxon>
        <taxon>Magnoliopsida</taxon>
        <taxon>Liliopsida</taxon>
        <taxon>Asparagales</taxon>
        <taxon>Orchidaceae</taxon>
        <taxon>Apostasioideae</taxon>
        <taxon>Apostasia</taxon>
    </lineage>
</organism>
<proteinExistence type="inferred from homology"/>
<feature type="transmembrane region" description="Helical" evidence="8">
    <location>
        <begin position="263"/>
        <end position="284"/>
    </location>
</feature>
<name>A0A2I0AAK5_9ASPA</name>
<feature type="transmembrane region" description="Helical" evidence="8">
    <location>
        <begin position="113"/>
        <end position="131"/>
    </location>
</feature>
<feature type="transmembrane region" description="Helical" evidence="8">
    <location>
        <begin position="229"/>
        <end position="251"/>
    </location>
</feature>
<protein>
    <submittedName>
        <fullName evidence="9">Putative sodium/metabolite cotransporter BASS1, chloroplastic</fullName>
    </submittedName>
</protein>
<dbReference type="Proteomes" id="UP000236161">
    <property type="component" value="Unassembled WGS sequence"/>
</dbReference>
<dbReference type="PANTHER" id="PTHR10361:SF28">
    <property type="entry name" value="P3 PROTEIN-RELATED"/>
    <property type="match status" value="1"/>
</dbReference>
<dbReference type="OrthoDB" id="203097at2759"/>
<evidence type="ECO:0000256" key="5">
    <source>
        <dbReference type="ARBA" id="ARBA00022692"/>
    </source>
</evidence>
<accession>A0A2I0AAK5</accession>
<sequence length="418" mass="44068">MLAANFLRPPAATASFAGEKGYRPRRTSHSLERSVASTYRAPYLSFSTPTAASGSGGVAEENIKVRKSILWTRGRSSILARVGSEPLATSGAGDGERAASSGLREFMVRAGEILSMAFPVWVSLACFLALWRPSSFLWFGQTWQIVGLTLTMLGMGMTLTLDDLRAAFLMPKEAITGFILQYSVMPLTGYFLSKLLKLPSYYAAGLILVSCCPGGVSSNVVTYLARGNVALSVLMTAASTFSAVVMTPFLTSKLAGQFVAVDPAGLFISTVQVVLAPVLLGAVLNQYSNNLVRYVSPVMPFIAATTVGFLCGSAIAQNASAVLASGLQVVLAVVGLHVSGFFFGYMLSRMLGIDVTSARTISIEVGMQNSVLGVVLAVKHFGNPLTAVPCAVSSVCHSIFGSAMAGIWRCTSSDTKEV</sequence>
<evidence type="ECO:0000313" key="10">
    <source>
        <dbReference type="Proteomes" id="UP000236161"/>
    </source>
</evidence>
<dbReference type="PANTHER" id="PTHR10361">
    <property type="entry name" value="SODIUM-BILE ACID COTRANSPORTER"/>
    <property type="match status" value="1"/>
</dbReference>
<evidence type="ECO:0000256" key="1">
    <source>
        <dbReference type="ARBA" id="ARBA00003198"/>
    </source>
</evidence>
<keyword evidence="10" id="KW-1185">Reference proteome</keyword>
<dbReference type="EMBL" id="KZ452001">
    <property type="protein sequence ID" value="PKA52574.1"/>
    <property type="molecule type" value="Genomic_DNA"/>
</dbReference>
<dbReference type="GO" id="GO:0009941">
    <property type="term" value="C:chloroplast envelope"/>
    <property type="evidence" value="ECO:0007669"/>
    <property type="project" value="UniProtKB-SubCell"/>
</dbReference>
<comment type="function">
    <text evidence="1">May function as sodium-coupled metabolite transporter across the chloroplast envelope.</text>
</comment>
<feature type="transmembrane region" description="Helical" evidence="8">
    <location>
        <begin position="322"/>
        <end position="347"/>
    </location>
</feature>
<keyword evidence="6 8" id="KW-1133">Transmembrane helix</keyword>
<dbReference type="Pfam" id="PF01758">
    <property type="entry name" value="SBF"/>
    <property type="match status" value="1"/>
</dbReference>
<dbReference type="InterPro" id="IPR002657">
    <property type="entry name" value="BilAc:Na_symport/Acr3"/>
</dbReference>
<reference evidence="9 10" key="1">
    <citation type="journal article" date="2017" name="Nature">
        <title>The Apostasia genome and the evolution of orchids.</title>
        <authorList>
            <person name="Zhang G.Q."/>
            <person name="Liu K.W."/>
            <person name="Li Z."/>
            <person name="Lohaus R."/>
            <person name="Hsiao Y.Y."/>
            <person name="Niu S.C."/>
            <person name="Wang J.Y."/>
            <person name="Lin Y.C."/>
            <person name="Xu Q."/>
            <person name="Chen L.J."/>
            <person name="Yoshida K."/>
            <person name="Fujiwara S."/>
            <person name="Wang Z.W."/>
            <person name="Zhang Y.Q."/>
            <person name="Mitsuda N."/>
            <person name="Wang M."/>
            <person name="Liu G.H."/>
            <person name="Pecoraro L."/>
            <person name="Huang H.X."/>
            <person name="Xiao X.J."/>
            <person name="Lin M."/>
            <person name="Wu X.Y."/>
            <person name="Wu W.L."/>
            <person name="Chen Y.Y."/>
            <person name="Chang S.B."/>
            <person name="Sakamoto S."/>
            <person name="Ohme-Takagi M."/>
            <person name="Yagi M."/>
            <person name="Zeng S.J."/>
            <person name="Shen C.Y."/>
            <person name="Yeh C.M."/>
            <person name="Luo Y.B."/>
            <person name="Tsai W.C."/>
            <person name="Van de Peer Y."/>
            <person name="Liu Z.J."/>
        </authorList>
    </citation>
    <scope>NUCLEOTIDE SEQUENCE [LARGE SCALE GENOMIC DNA]</scope>
    <source>
        <strain evidence="10">cv. Shenzhen</strain>
        <tissue evidence="9">Stem</tissue>
    </source>
</reference>
<evidence type="ECO:0000256" key="3">
    <source>
        <dbReference type="ARBA" id="ARBA00004141"/>
    </source>
</evidence>
<comment type="similarity">
    <text evidence="4">Belongs to the bile acid:sodium symporter (BASS) (TC 2.A.28) family.</text>
</comment>
<dbReference type="InterPro" id="IPR004710">
    <property type="entry name" value="Bilac:Na_transpt"/>
</dbReference>
<dbReference type="GO" id="GO:0016020">
    <property type="term" value="C:membrane"/>
    <property type="evidence" value="ECO:0007669"/>
    <property type="project" value="UniProtKB-SubCell"/>
</dbReference>